<dbReference type="GO" id="GO:0098552">
    <property type="term" value="C:side of membrane"/>
    <property type="evidence" value="ECO:0007669"/>
    <property type="project" value="UniProtKB-ARBA"/>
</dbReference>
<evidence type="ECO:0000256" key="2">
    <source>
        <dbReference type="ARBA" id="ARBA00008164"/>
    </source>
</evidence>
<feature type="region of interest" description="Disordered" evidence="3">
    <location>
        <begin position="279"/>
        <end position="298"/>
    </location>
</feature>
<accession>A0A5R9J587</accession>
<comment type="similarity">
    <text evidence="2">Belongs to the band 7/mec-2 family.</text>
</comment>
<protein>
    <submittedName>
        <fullName evidence="5">Slipin family protein</fullName>
    </submittedName>
</protein>
<dbReference type="OrthoDB" id="9809197at2"/>
<dbReference type="RefSeq" id="WP_138326245.1">
    <property type="nucleotide sequence ID" value="NZ_VCDI01000003.1"/>
</dbReference>
<evidence type="ECO:0000313" key="5">
    <source>
        <dbReference type="EMBL" id="TLU72785.1"/>
    </source>
</evidence>
<dbReference type="InterPro" id="IPR001972">
    <property type="entry name" value="Stomatin_HflK_fam"/>
</dbReference>
<dbReference type="Gene3D" id="6.10.250.2090">
    <property type="match status" value="1"/>
</dbReference>
<dbReference type="PANTHER" id="PTHR10264:SF19">
    <property type="entry name" value="AT06885P-RELATED"/>
    <property type="match status" value="1"/>
</dbReference>
<dbReference type="FunFam" id="3.30.479.30:FF:000004">
    <property type="entry name" value="Putative membrane protease family, stomatin"/>
    <property type="match status" value="1"/>
</dbReference>
<dbReference type="InterPro" id="IPR043202">
    <property type="entry name" value="Band-7_stomatin-like"/>
</dbReference>
<organism evidence="5 6">
    <name type="scientific">Lichenicoccus roseus</name>
    <dbReference type="NCBI Taxonomy" id="2683649"/>
    <lineage>
        <taxon>Bacteria</taxon>
        <taxon>Pseudomonadati</taxon>
        <taxon>Pseudomonadota</taxon>
        <taxon>Alphaproteobacteria</taxon>
        <taxon>Acetobacterales</taxon>
        <taxon>Acetobacteraceae</taxon>
        <taxon>Lichenicoccus</taxon>
    </lineage>
</organism>
<feature type="domain" description="Band 7" evidence="4">
    <location>
        <begin position="41"/>
        <end position="199"/>
    </location>
</feature>
<gene>
    <name evidence="5" type="ORF">FE263_12275</name>
</gene>
<keyword evidence="6" id="KW-1185">Reference proteome</keyword>
<sequence length="298" mass="32183">MNPIATGIAVILLAAAAASFVLLHQPLLAVPLAILAFLAPSSLRMARQWERAVVLRAGRMQGTRGPGLFMIIPVVDSVAGMVDLRIQTTPIATEQTLTRDTTPVDVDAIVFWKVADPERAITVLMDYAGSVSLVAQTSLREMIGATDLATLLEDRKHIDTVLRDSIAAKIGDWGITVQGVEIRDVMLPRSLQDAMSRQAQAGRERQARVTLAAAEREVATELEEAARTYDRSPTAMQILQINRIYEMNKDRGATILLPTSMADSMGRPSAALMASALAVAAAQGPERPSQPPEPERQT</sequence>
<dbReference type="Proteomes" id="UP000305654">
    <property type="component" value="Unassembled WGS sequence"/>
</dbReference>
<dbReference type="GO" id="GO:0005886">
    <property type="term" value="C:plasma membrane"/>
    <property type="evidence" value="ECO:0007669"/>
    <property type="project" value="InterPro"/>
</dbReference>
<dbReference type="CDD" id="cd13775">
    <property type="entry name" value="SPFH_eoslipins_u3"/>
    <property type="match status" value="1"/>
</dbReference>
<dbReference type="Gene3D" id="3.30.479.30">
    <property type="entry name" value="Band 7 domain"/>
    <property type="match status" value="1"/>
</dbReference>
<dbReference type="PANTHER" id="PTHR10264">
    <property type="entry name" value="BAND 7 PROTEIN-RELATED"/>
    <property type="match status" value="1"/>
</dbReference>
<evidence type="ECO:0000259" key="4">
    <source>
        <dbReference type="SMART" id="SM00244"/>
    </source>
</evidence>
<proteinExistence type="inferred from homology"/>
<dbReference type="SMART" id="SM00244">
    <property type="entry name" value="PHB"/>
    <property type="match status" value="1"/>
</dbReference>
<name>A0A5R9J587_9PROT</name>
<comment type="subcellular location">
    <subcellularLocation>
        <location evidence="1">Membrane</location>
        <topology evidence="1">Single-pass membrane protein</topology>
    </subcellularLocation>
</comment>
<evidence type="ECO:0000256" key="1">
    <source>
        <dbReference type="ARBA" id="ARBA00004167"/>
    </source>
</evidence>
<dbReference type="Pfam" id="PF01145">
    <property type="entry name" value="Band_7"/>
    <property type="match status" value="1"/>
</dbReference>
<dbReference type="InterPro" id="IPR001107">
    <property type="entry name" value="Band_7"/>
</dbReference>
<evidence type="ECO:0000313" key="6">
    <source>
        <dbReference type="Proteomes" id="UP000305654"/>
    </source>
</evidence>
<reference evidence="5 6" key="1">
    <citation type="submission" date="2019-05" db="EMBL/GenBank/DDBJ databases">
        <authorList>
            <person name="Pankratov T."/>
            <person name="Grouzdev D."/>
        </authorList>
    </citation>
    <scope>NUCLEOTIDE SEQUENCE [LARGE SCALE GENOMIC DNA]</scope>
    <source>
        <strain evidence="5 6">KEBCLARHB70R</strain>
    </source>
</reference>
<dbReference type="EMBL" id="VCDI01000003">
    <property type="protein sequence ID" value="TLU72785.1"/>
    <property type="molecule type" value="Genomic_DNA"/>
</dbReference>
<evidence type="ECO:0000256" key="3">
    <source>
        <dbReference type="SAM" id="MobiDB-lite"/>
    </source>
</evidence>
<dbReference type="SUPFAM" id="SSF117892">
    <property type="entry name" value="Band 7/SPFH domain"/>
    <property type="match status" value="1"/>
</dbReference>
<dbReference type="AlphaFoldDB" id="A0A5R9J587"/>
<dbReference type="InterPro" id="IPR036013">
    <property type="entry name" value="Band_7/SPFH_dom_sf"/>
</dbReference>
<comment type="caution">
    <text evidence="5">The sequence shown here is derived from an EMBL/GenBank/DDBJ whole genome shotgun (WGS) entry which is preliminary data.</text>
</comment>
<dbReference type="PRINTS" id="PR00721">
    <property type="entry name" value="STOMATIN"/>
</dbReference>